<dbReference type="InterPro" id="IPR001547">
    <property type="entry name" value="Glyco_hydro_5"/>
</dbReference>
<proteinExistence type="inferred from homology"/>
<evidence type="ECO:0000256" key="7">
    <source>
        <dbReference type="ARBA" id="ARBA00022801"/>
    </source>
</evidence>
<accession>A0A6A6B6J9</accession>
<evidence type="ECO:0000256" key="10">
    <source>
        <dbReference type="SAM" id="SignalP"/>
    </source>
</evidence>
<evidence type="ECO:0000259" key="11">
    <source>
        <dbReference type="Pfam" id="PF00150"/>
    </source>
</evidence>
<organism evidence="12 13">
    <name type="scientific">Aplosporella prunicola CBS 121167</name>
    <dbReference type="NCBI Taxonomy" id="1176127"/>
    <lineage>
        <taxon>Eukaryota</taxon>
        <taxon>Fungi</taxon>
        <taxon>Dikarya</taxon>
        <taxon>Ascomycota</taxon>
        <taxon>Pezizomycotina</taxon>
        <taxon>Dothideomycetes</taxon>
        <taxon>Dothideomycetes incertae sedis</taxon>
        <taxon>Botryosphaeriales</taxon>
        <taxon>Aplosporellaceae</taxon>
        <taxon>Aplosporella</taxon>
    </lineage>
</organism>
<dbReference type="GO" id="GO:0016985">
    <property type="term" value="F:mannan endo-1,4-beta-mannosidase activity"/>
    <property type="evidence" value="ECO:0007669"/>
    <property type="project" value="UniProtKB-EC"/>
</dbReference>
<keyword evidence="6 10" id="KW-0732">Signal</keyword>
<dbReference type="InterPro" id="IPR017853">
    <property type="entry name" value="GH"/>
</dbReference>
<dbReference type="Pfam" id="PF00150">
    <property type="entry name" value="Cellulase"/>
    <property type="match status" value="1"/>
</dbReference>
<dbReference type="PANTHER" id="PTHR31451:SF39">
    <property type="entry name" value="MANNAN ENDO-1,4-BETA-MANNOSIDASE 1"/>
    <property type="match status" value="1"/>
</dbReference>
<keyword evidence="13" id="KW-1185">Reference proteome</keyword>
<feature type="chain" id="PRO_5025455871" description="mannan endo-1,4-beta-mannosidase" evidence="10">
    <location>
        <begin position="23"/>
        <end position="365"/>
    </location>
</feature>
<dbReference type="EMBL" id="ML995496">
    <property type="protein sequence ID" value="KAF2138607.1"/>
    <property type="molecule type" value="Genomic_DNA"/>
</dbReference>
<keyword evidence="7 9" id="KW-0378">Hydrolase</keyword>
<evidence type="ECO:0000313" key="13">
    <source>
        <dbReference type="Proteomes" id="UP000799438"/>
    </source>
</evidence>
<protein>
    <recommendedName>
        <fullName evidence="4">mannan endo-1,4-beta-mannosidase</fullName>
        <ecNumber evidence="4">3.2.1.78</ecNumber>
    </recommendedName>
</protein>
<dbReference type="GO" id="GO:0005576">
    <property type="term" value="C:extracellular region"/>
    <property type="evidence" value="ECO:0007669"/>
    <property type="project" value="UniProtKB-SubCell"/>
</dbReference>
<dbReference type="AlphaFoldDB" id="A0A6A6B6J9"/>
<gene>
    <name evidence="12" type="ORF">K452DRAFT_338722</name>
</gene>
<comment type="catalytic activity">
    <reaction evidence="1">
        <text>Random hydrolysis of (1-&gt;4)-beta-D-mannosidic linkages in mannans, galactomannans and glucomannans.</text>
        <dbReference type="EC" id="3.2.1.78"/>
    </reaction>
</comment>
<evidence type="ECO:0000256" key="4">
    <source>
        <dbReference type="ARBA" id="ARBA00012706"/>
    </source>
</evidence>
<dbReference type="EC" id="3.2.1.78" evidence="4"/>
<evidence type="ECO:0000256" key="6">
    <source>
        <dbReference type="ARBA" id="ARBA00022729"/>
    </source>
</evidence>
<evidence type="ECO:0000313" key="12">
    <source>
        <dbReference type="EMBL" id="KAF2138607.1"/>
    </source>
</evidence>
<dbReference type="RefSeq" id="XP_033394320.1">
    <property type="nucleotide sequence ID" value="XM_033545289.1"/>
</dbReference>
<feature type="domain" description="Glycoside hydrolase family 5" evidence="11">
    <location>
        <begin position="38"/>
        <end position="321"/>
    </location>
</feature>
<evidence type="ECO:0000256" key="2">
    <source>
        <dbReference type="ARBA" id="ARBA00004613"/>
    </source>
</evidence>
<evidence type="ECO:0000256" key="8">
    <source>
        <dbReference type="ARBA" id="ARBA00023295"/>
    </source>
</evidence>
<dbReference type="GO" id="GO:0046355">
    <property type="term" value="P:mannan catabolic process"/>
    <property type="evidence" value="ECO:0007669"/>
    <property type="project" value="UniProtKB-ARBA"/>
</dbReference>
<evidence type="ECO:0000256" key="5">
    <source>
        <dbReference type="ARBA" id="ARBA00022525"/>
    </source>
</evidence>
<evidence type="ECO:0000256" key="1">
    <source>
        <dbReference type="ARBA" id="ARBA00001678"/>
    </source>
</evidence>
<dbReference type="SUPFAM" id="SSF51445">
    <property type="entry name" value="(Trans)glycosidases"/>
    <property type="match status" value="1"/>
</dbReference>
<name>A0A6A6B6J9_9PEZI</name>
<dbReference type="Gene3D" id="3.20.20.80">
    <property type="entry name" value="Glycosidases"/>
    <property type="match status" value="1"/>
</dbReference>
<dbReference type="GeneID" id="54302789"/>
<comment type="similarity">
    <text evidence="3 9">Belongs to the glycosyl hydrolase 5 (cellulase A) family.</text>
</comment>
<reference evidence="12" key="1">
    <citation type="journal article" date="2020" name="Stud. Mycol.">
        <title>101 Dothideomycetes genomes: a test case for predicting lifestyles and emergence of pathogens.</title>
        <authorList>
            <person name="Haridas S."/>
            <person name="Albert R."/>
            <person name="Binder M."/>
            <person name="Bloem J."/>
            <person name="Labutti K."/>
            <person name="Salamov A."/>
            <person name="Andreopoulos B."/>
            <person name="Baker S."/>
            <person name="Barry K."/>
            <person name="Bills G."/>
            <person name="Bluhm B."/>
            <person name="Cannon C."/>
            <person name="Castanera R."/>
            <person name="Culley D."/>
            <person name="Daum C."/>
            <person name="Ezra D."/>
            <person name="Gonzalez J."/>
            <person name="Henrissat B."/>
            <person name="Kuo A."/>
            <person name="Liang C."/>
            <person name="Lipzen A."/>
            <person name="Lutzoni F."/>
            <person name="Magnuson J."/>
            <person name="Mondo S."/>
            <person name="Nolan M."/>
            <person name="Ohm R."/>
            <person name="Pangilinan J."/>
            <person name="Park H.-J."/>
            <person name="Ramirez L."/>
            <person name="Alfaro M."/>
            <person name="Sun H."/>
            <person name="Tritt A."/>
            <person name="Yoshinaga Y."/>
            <person name="Zwiers L.-H."/>
            <person name="Turgeon B."/>
            <person name="Goodwin S."/>
            <person name="Spatafora J."/>
            <person name="Crous P."/>
            <person name="Grigoriev I."/>
        </authorList>
    </citation>
    <scope>NUCLEOTIDE SEQUENCE</scope>
    <source>
        <strain evidence="12">CBS 121167</strain>
    </source>
</reference>
<dbReference type="OrthoDB" id="428177at2759"/>
<evidence type="ECO:0000256" key="3">
    <source>
        <dbReference type="ARBA" id="ARBA00005641"/>
    </source>
</evidence>
<keyword evidence="8 9" id="KW-0326">Glycosidase</keyword>
<keyword evidence="5" id="KW-0964">Secreted</keyword>
<evidence type="ECO:0000256" key="9">
    <source>
        <dbReference type="RuleBase" id="RU361153"/>
    </source>
</evidence>
<feature type="signal peptide" evidence="10">
    <location>
        <begin position="1"/>
        <end position="22"/>
    </location>
</feature>
<dbReference type="PANTHER" id="PTHR31451">
    <property type="match status" value="1"/>
</dbReference>
<comment type="subcellular location">
    <subcellularLocation>
        <location evidence="2">Secreted</location>
    </subcellularLocation>
</comment>
<dbReference type="Proteomes" id="UP000799438">
    <property type="component" value="Unassembled WGS sequence"/>
</dbReference>
<sequence>MKSLFSLCTVILWLFGFQGANAVQSWPGSNLYYAAGLNTVQQDSLLGSLQSAGIKVLRVWLDGQTETQKGTNIVPFPSLEPNAIGTYNDTVLERLDDVMVKAASYGIKLSIAIHSYNALSGGDVYGQAYGTSDFYTNSAAISSFEQRISHVLAHVNPHNNKPWSESSEYIFAFEAQNEAMNNKGTDFIAEHAGWQCTVAQAIKDGLKNRTDILVTTGGQGWLDVSMQDAYFSCAALDVIAIHAYGAADYDTSRLAAYVDKAKSSGKKLLMQEWGACYYDTVNNRCNQSGALDEATRAQNLRTWAEQISAAGIPWMYWQVIPNADPHWDYDYEIGTPDGDIWEAFKQVALDTETYEAAFDFSPWLL</sequence>
<dbReference type="InterPro" id="IPR045053">
    <property type="entry name" value="MAN-like"/>
</dbReference>